<evidence type="ECO:0000313" key="4">
    <source>
        <dbReference type="EMBL" id="SDG64667.1"/>
    </source>
</evidence>
<dbReference type="PANTHER" id="PTHR11240">
    <property type="entry name" value="RIBONUCLEASE T2"/>
    <property type="match status" value="1"/>
</dbReference>
<dbReference type="Proteomes" id="UP000182894">
    <property type="component" value="Unassembled WGS sequence"/>
</dbReference>
<evidence type="ECO:0000256" key="3">
    <source>
        <dbReference type="SAM" id="SignalP"/>
    </source>
</evidence>
<evidence type="ECO:0000313" key="5">
    <source>
        <dbReference type="Proteomes" id="UP000182894"/>
    </source>
</evidence>
<proteinExistence type="inferred from homology"/>
<dbReference type="GO" id="GO:0033897">
    <property type="term" value="F:ribonuclease T2 activity"/>
    <property type="evidence" value="ECO:0007669"/>
    <property type="project" value="InterPro"/>
</dbReference>
<organism evidence="4 5">
    <name type="scientific">Pseudomonas abietaniphila</name>
    <dbReference type="NCBI Taxonomy" id="89065"/>
    <lineage>
        <taxon>Bacteria</taxon>
        <taxon>Pseudomonadati</taxon>
        <taxon>Pseudomonadota</taxon>
        <taxon>Gammaproteobacteria</taxon>
        <taxon>Pseudomonadales</taxon>
        <taxon>Pseudomonadaceae</taxon>
        <taxon>Pseudomonas</taxon>
    </lineage>
</organism>
<dbReference type="Gene3D" id="3.90.730.10">
    <property type="entry name" value="Ribonuclease T2-like"/>
    <property type="match status" value="1"/>
</dbReference>
<feature type="signal peptide" evidence="3">
    <location>
        <begin position="1"/>
        <end position="22"/>
    </location>
</feature>
<dbReference type="InterPro" id="IPR001568">
    <property type="entry name" value="RNase_T2-like"/>
</dbReference>
<dbReference type="PANTHER" id="PTHR11240:SF22">
    <property type="entry name" value="RIBONUCLEASE T2"/>
    <property type="match status" value="1"/>
</dbReference>
<feature type="chain" id="PRO_5010285162" evidence="3">
    <location>
        <begin position="23"/>
        <end position="241"/>
    </location>
</feature>
<keyword evidence="5" id="KW-1185">Reference proteome</keyword>
<dbReference type="AlphaFoldDB" id="A0A1G7VY41"/>
<dbReference type="InterPro" id="IPR033130">
    <property type="entry name" value="RNase_T2_His_AS_2"/>
</dbReference>
<gene>
    <name evidence="4" type="ORF">SAMN05216605_102680</name>
</gene>
<dbReference type="OrthoDB" id="4720638at2"/>
<dbReference type="RefSeq" id="WP_074751289.1">
    <property type="nucleotide sequence ID" value="NZ_FNCO01000002.1"/>
</dbReference>
<sequence length="241" mass="26702">MKLKTMLGAFGMGLSFSATAFALDVNEETPILESGADHYDYLVYAMTWQPTYCLLNACKTTPRSEFYTHGIWPYLKTTPSSQNRHPDSCTQSIGCTQDTACALTEANIADAKAIPGFTQIVTDNPEGLMKHEWQKHGTCYGGSSLDYFKDFINLRTFATFDEHAFGALIGVEGGTTLSDIQTLFPPNTSYRCATYKNEQYLFEVFYLLNKDRTGAPYIDQSLQIGTACDPARKIVIPTAPS</sequence>
<accession>A0A1G7VY41</accession>
<dbReference type="SUPFAM" id="SSF55895">
    <property type="entry name" value="Ribonuclease Rh-like"/>
    <property type="match status" value="1"/>
</dbReference>
<dbReference type="GO" id="GO:0003723">
    <property type="term" value="F:RNA binding"/>
    <property type="evidence" value="ECO:0007669"/>
    <property type="project" value="InterPro"/>
</dbReference>
<name>A0A1G7VY41_9PSED</name>
<comment type="similarity">
    <text evidence="1 2">Belongs to the RNase T2 family.</text>
</comment>
<dbReference type="Pfam" id="PF00445">
    <property type="entry name" value="Ribonuclease_T2"/>
    <property type="match status" value="1"/>
</dbReference>
<keyword evidence="3" id="KW-0732">Signal</keyword>
<evidence type="ECO:0000256" key="2">
    <source>
        <dbReference type="RuleBase" id="RU004328"/>
    </source>
</evidence>
<dbReference type="PROSITE" id="PS00531">
    <property type="entry name" value="RNASE_T2_2"/>
    <property type="match status" value="1"/>
</dbReference>
<evidence type="ECO:0000256" key="1">
    <source>
        <dbReference type="ARBA" id="ARBA00007469"/>
    </source>
</evidence>
<reference evidence="5" key="1">
    <citation type="submission" date="2016-10" db="EMBL/GenBank/DDBJ databases">
        <authorList>
            <person name="Varghese N."/>
            <person name="Submissions S."/>
        </authorList>
    </citation>
    <scope>NUCLEOTIDE SEQUENCE [LARGE SCALE GENOMIC DNA]</scope>
    <source>
        <strain evidence="5">ATCC 700689</strain>
    </source>
</reference>
<dbReference type="EMBL" id="FNCO01000002">
    <property type="protein sequence ID" value="SDG64667.1"/>
    <property type="molecule type" value="Genomic_DNA"/>
</dbReference>
<protein>
    <submittedName>
        <fullName evidence="4">Ribonuclease I</fullName>
    </submittedName>
</protein>
<dbReference type="InterPro" id="IPR036430">
    <property type="entry name" value="RNase_T2-like_sf"/>
</dbReference>